<keyword evidence="2" id="KW-0812">Transmembrane</keyword>
<protein>
    <submittedName>
        <fullName evidence="4">Esterase</fullName>
    </submittedName>
</protein>
<dbReference type="GeneID" id="8861143"/>
<evidence type="ECO:0000313" key="4">
    <source>
        <dbReference type="EMBL" id="EFC39221.1"/>
    </source>
</evidence>
<dbReference type="STRING" id="5762.D2VVE7"/>
<dbReference type="SUPFAM" id="SSF53474">
    <property type="entry name" value="alpha/beta-Hydrolases"/>
    <property type="match status" value="1"/>
</dbReference>
<evidence type="ECO:0000313" key="5">
    <source>
        <dbReference type="Proteomes" id="UP000006671"/>
    </source>
</evidence>
<dbReference type="Proteomes" id="UP000006671">
    <property type="component" value="Unassembled WGS sequence"/>
</dbReference>
<feature type="transmembrane region" description="Helical" evidence="2">
    <location>
        <begin position="6"/>
        <end position="25"/>
    </location>
</feature>
<dbReference type="AlphaFoldDB" id="D2VVE7"/>
<dbReference type="OMA" id="IHQSKAG"/>
<dbReference type="OrthoDB" id="408631at2759"/>
<name>D2VVE7_NAEGR</name>
<dbReference type="RefSeq" id="XP_002671965.1">
    <property type="nucleotide sequence ID" value="XM_002671919.1"/>
</dbReference>
<dbReference type="InParanoid" id="D2VVE7"/>
<evidence type="ECO:0000256" key="1">
    <source>
        <dbReference type="ARBA" id="ARBA00022801"/>
    </source>
</evidence>
<dbReference type="PANTHER" id="PTHR48081">
    <property type="entry name" value="AB HYDROLASE SUPERFAMILY PROTEIN C4A8.06C"/>
    <property type="match status" value="1"/>
</dbReference>
<organism evidence="5">
    <name type="scientific">Naegleria gruberi</name>
    <name type="common">Amoeba</name>
    <dbReference type="NCBI Taxonomy" id="5762"/>
    <lineage>
        <taxon>Eukaryota</taxon>
        <taxon>Discoba</taxon>
        <taxon>Heterolobosea</taxon>
        <taxon>Tetramitia</taxon>
        <taxon>Eutetramitia</taxon>
        <taxon>Vahlkampfiidae</taxon>
        <taxon>Naegleria</taxon>
    </lineage>
</organism>
<keyword evidence="1" id="KW-0378">Hydrolase</keyword>
<proteinExistence type="predicted"/>
<dbReference type="InterPro" id="IPR013094">
    <property type="entry name" value="AB_hydrolase_3"/>
</dbReference>
<dbReference type="VEuPathDB" id="AmoebaDB:NAEGRDRAFT_81364"/>
<dbReference type="InterPro" id="IPR029058">
    <property type="entry name" value="AB_hydrolase_fold"/>
</dbReference>
<dbReference type="InterPro" id="IPR050300">
    <property type="entry name" value="GDXG_lipolytic_enzyme"/>
</dbReference>
<reference evidence="4 5" key="1">
    <citation type="journal article" date="2010" name="Cell">
        <title>The genome of Naegleria gruberi illuminates early eukaryotic versatility.</title>
        <authorList>
            <person name="Fritz-Laylin L.K."/>
            <person name="Prochnik S.E."/>
            <person name="Ginger M.L."/>
            <person name="Dacks J.B."/>
            <person name="Carpenter M.L."/>
            <person name="Field M.C."/>
            <person name="Kuo A."/>
            <person name="Paredez A."/>
            <person name="Chapman J."/>
            <person name="Pham J."/>
            <person name="Shu S."/>
            <person name="Neupane R."/>
            <person name="Cipriano M."/>
            <person name="Mancuso J."/>
            <person name="Tu H."/>
            <person name="Salamov A."/>
            <person name="Lindquist E."/>
            <person name="Shapiro H."/>
            <person name="Lucas S."/>
            <person name="Grigoriev I.V."/>
            <person name="Cande W.Z."/>
            <person name="Fulton C."/>
            <person name="Rokhsar D.S."/>
            <person name="Dawson S.C."/>
        </authorList>
    </citation>
    <scope>NUCLEOTIDE SEQUENCE [LARGE SCALE GENOMIC DNA]</scope>
    <source>
        <strain evidence="4 5">NEG-M</strain>
    </source>
</reference>
<dbReference type="Gene3D" id="3.40.50.1820">
    <property type="entry name" value="alpha/beta hydrolase"/>
    <property type="match status" value="1"/>
</dbReference>
<sequence>MSLLFYIPIGILSGMALWSLYLRIFKKLSLPAQITRLVFHSFRLQMKYWKGAKTMREGDSSLKNLSEEELSLMNMMDTLIGKFDSEENKNLYVDNDFMDKNKKREEIIDEIIKFRTSLPGGIHQSKAGPFYLPDEKIFLRETFELPNKHPSIYFNFHDKLEESKRNSICNKFGRVALIHFHGGGYLMGEPSTCYTLENICSTNGFDLFGVDYSLYPEHTIEDAIEDAFKAFKWLVDEKGAKHVISIGESAGGHLATMLVDRIAQERQQNGLDDKYNCIVGVIGLSPWCDVTMTSPGMCDAKHVDRALPNKALNQFKKWGIPLGFNQLERGKNLSPNYFSKDRIDRMKDITNRFLFSYSRNERLTLEIDKFISILNKNNFSVEKHVETIPFHCFHIFCDFIPAIFSKLESQIVSFIEKGVQQSQK</sequence>
<evidence type="ECO:0000256" key="2">
    <source>
        <dbReference type="SAM" id="Phobius"/>
    </source>
</evidence>
<dbReference type="PANTHER" id="PTHR48081:SF8">
    <property type="entry name" value="ALPHA_BETA HYDROLASE FOLD-3 DOMAIN-CONTAINING PROTEIN-RELATED"/>
    <property type="match status" value="1"/>
</dbReference>
<evidence type="ECO:0000259" key="3">
    <source>
        <dbReference type="Pfam" id="PF07859"/>
    </source>
</evidence>
<keyword evidence="2" id="KW-0472">Membrane</keyword>
<dbReference type="KEGG" id="ngr:NAEGRDRAFT_81364"/>
<feature type="domain" description="Alpha/beta hydrolase fold-3" evidence="3">
    <location>
        <begin position="177"/>
        <end position="321"/>
    </location>
</feature>
<dbReference type="GO" id="GO:0016787">
    <property type="term" value="F:hydrolase activity"/>
    <property type="evidence" value="ECO:0007669"/>
    <property type="project" value="UniProtKB-KW"/>
</dbReference>
<keyword evidence="2" id="KW-1133">Transmembrane helix</keyword>
<keyword evidence="5" id="KW-1185">Reference proteome</keyword>
<accession>D2VVE7</accession>
<gene>
    <name evidence="4" type="ORF">NAEGRDRAFT_81364</name>
</gene>
<dbReference type="Pfam" id="PF07859">
    <property type="entry name" value="Abhydrolase_3"/>
    <property type="match status" value="1"/>
</dbReference>
<dbReference type="EMBL" id="GG738901">
    <property type="protein sequence ID" value="EFC39221.1"/>
    <property type="molecule type" value="Genomic_DNA"/>
</dbReference>